<sequence length="356" mass="40107">MTAIRRRWSSLAWLCTLAFSTSFSCLGPARLVTSPEEAKRVLSDPSWIRHPLNAFLREVFGVENVFTTNDTEIFNASREVVKRGMEKGGLCSAASIAVKSITRGQRQPLSRLTERVVFEVATRAFLGAKHFDGIGIDDMFFDLFNYLWRHRRTTPPADTDKTSALQGKVQAFYRANKAHLDSHGVWGTNLPPALRTPNSSNLLSIIIPIHLNTWVAVQRILVRLLRDEADRQRVQDEIANVNLSCDASLDKFCELDRVICDELRRNPPVKSLERENQETGERVKLSVKDLNNKGAESWEFGSGRGACPARNYACSMIKTTVAYLLPRLSRSWEECQRPEPLAVNVCDALVLFDGDL</sequence>
<evidence type="ECO:0000313" key="2">
    <source>
        <dbReference type="EMBL" id="CAJ1406271.1"/>
    </source>
</evidence>
<evidence type="ECO:0008006" key="4">
    <source>
        <dbReference type="Google" id="ProtNLM"/>
    </source>
</evidence>
<protein>
    <recommendedName>
        <fullName evidence="4">Cytochrome P450</fullName>
    </recommendedName>
</protein>
<feature type="chain" id="PRO_5041360507" description="Cytochrome P450" evidence="1">
    <location>
        <begin position="21"/>
        <end position="356"/>
    </location>
</feature>
<accession>A0AA36JIL0</accession>
<organism evidence="2 3">
    <name type="scientific">Effrenium voratum</name>
    <dbReference type="NCBI Taxonomy" id="2562239"/>
    <lineage>
        <taxon>Eukaryota</taxon>
        <taxon>Sar</taxon>
        <taxon>Alveolata</taxon>
        <taxon>Dinophyceae</taxon>
        <taxon>Suessiales</taxon>
        <taxon>Symbiodiniaceae</taxon>
        <taxon>Effrenium</taxon>
    </lineage>
</organism>
<evidence type="ECO:0000256" key="1">
    <source>
        <dbReference type="SAM" id="SignalP"/>
    </source>
</evidence>
<reference evidence="2" key="1">
    <citation type="submission" date="2023-08" db="EMBL/GenBank/DDBJ databases">
        <authorList>
            <person name="Chen Y."/>
            <person name="Shah S."/>
            <person name="Dougan E. K."/>
            <person name="Thang M."/>
            <person name="Chan C."/>
        </authorList>
    </citation>
    <scope>NUCLEOTIDE SEQUENCE</scope>
</reference>
<comment type="caution">
    <text evidence="2">The sequence shown here is derived from an EMBL/GenBank/DDBJ whole genome shotgun (WGS) entry which is preliminary data.</text>
</comment>
<dbReference type="GO" id="GO:0020037">
    <property type="term" value="F:heme binding"/>
    <property type="evidence" value="ECO:0007669"/>
    <property type="project" value="InterPro"/>
</dbReference>
<dbReference type="GO" id="GO:0004497">
    <property type="term" value="F:monooxygenase activity"/>
    <property type="evidence" value="ECO:0007669"/>
    <property type="project" value="InterPro"/>
</dbReference>
<dbReference type="Proteomes" id="UP001178507">
    <property type="component" value="Unassembled WGS sequence"/>
</dbReference>
<dbReference type="AlphaFoldDB" id="A0AA36JIL0"/>
<dbReference type="GO" id="GO:0005506">
    <property type="term" value="F:iron ion binding"/>
    <property type="evidence" value="ECO:0007669"/>
    <property type="project" value="InterPro"/>
</dbReference>
<dbReference type="Gene3D" id="1.10.630.10">
    <property type="entry name" value="Cytochrome P450"/>
    <property type="match status" value="1"/>
</dbReference>
<dbReference type="PROSITE" id="PS51257">
    <property type="entry name" value="PROKAR_LIPOPROTEIN"/>
    <property type="match status" value="1"/>
</dbReference>
<dbReference type="GO" id="GO:0016705">
    <property type="term" value="F:oxidoreductase activity, acting on paired donors, with incorporation or reduction of molecular oxygen"/>
    <property type="evidence" value="ECO:0007669"/>
    <property type="project" value="InterPro"/>
</dbReference>
<gene>
    <name evidence="2" type="ORF">EVOR1521_LOCUS28272</name>
</gene>
<evidence type="ECO:0000313" key="3">
    <source>
        <dbReference type="Proteomes" id="UP001178507"/>
    </source>
</evidence>
<dbReference type="SUPFAM" id="SSF48264">
    <property type="entry name" value="Cytochrome P450"/>
    <property type="match status" value="1"/>
</dbReference>
<name>A0AA36JIL0_9DINO</name>
<proteinExistence type="predicted"/>
<keyword evidence="1" id="KW-0732">Signal</keyword>
<dbReference type="EMBL" id="CAUJNA010003621">
    <property type="protein sequence ID" value="CAJ1406271.1"/>
    <property type="molecule type" value="Genomic_DNA"/>
</dbReference>
<dbReference type="InterPro" id="IPR036396">
    <property type="entry name" value="Cyt_P450_sf"/>
</dbReference>
<feature type="signal peptide" evidence="1">
    <location>
        <begin position="1"/>
        <end position="20"/>
    </location>
</feature>
<keyword evidence="3" id="KW-1185">Reference proteome</keyword>